<organism evidence="2 3">
    <name type="scientific">Candidatus Desulfobacillus denitrificans</name>
    <dbReference type="NCBI Taxonomy" id="2608985"/>
    <lineage>
        <taxon>Bacteria</taxon>
        <taxon>Pseudomonadati</taxon>
        <taxon>Pseudomonadota</taxon>
        <taxon>Betaproteobacteria</taxon>
        <taxon>Candidatus Desulfobacillus</taxon>
    </lineage>
</organism>
<proteinExistence type="predicted"/>
<dbReference type="InterPro" id="IPR002821">
    <property type="entry name" value="Hydantoinase_A"/>
</dbReference>
<name>A0A809S0C2_9PROT</name>
<evidence type="ECO:0000313" key="3">
    <source>
        <dbReference type="Proteomes" id="UP000662914"/>
    </source>
</evidence>
<reference evidence="2" key="1">
    <citation type="journal article" name="DNA Res.">
        <title>The physiological potential of anammox bacteria as revealed by their core genome structure.</title>
        <authorList>
            <person name="Okubo T."/>
            <person name="Toyoda A."/>
            <person name="Fukuhara K."/>
            <person name="Uchiyama I."/>
            <person name="Harigaya Y."/>
            <person name="Kuroiwa M."/>
            <person name="Suzuki T."/>
            <person name="Murakami Y."/>
            <person name="Suwa Y."/>
            <person name="Takami H."/>
        </authorList>
    </citation>
    <scope>NUCLEOTIDE SEQUENCE</scope>
    <source>
        <strain evidence="2">317325-3</strain>
    </source>
</reference>
<evidence type="ECO:0000313" key="2">
    <source>
        <dbReference type="EMBL" id="BBO21876.1"/>
    </source>
</evidence>
<dbReference type="EMBL" id="AP021857">
    <property type="protein sequence ID" value="BBO21876.1"/>
    <property type="molecule type" value="Genomic_DNA"/>
</dbReference>
<dbReference type="GO" id="GO:0016787">
    <property type="term" value="F:hydrolase activity"/>
    <property type="evidence" value="ECO:0007669"/>
    <property type="project" value="InterPro"/>
</dbReference>
<accession>A0A809S0C2</accession>
<protein>
    <submittedName>
        <fullName evidence="2">H4MPT-linked C1 transfer pathway protein</fullName>
    </submittedName>
</protein>
<dbReference type="InterPro" id="IPR002756">
    <property type="entry name" value="MfnF"/>
</dbReference>
<dbReference type="Gene3D" id="3.30.420.40">
    <property type="match status" value="1"/>
</dbReference>
<dbReference type="Proteomes" id="UP000662914">
    <property type="component" value="Chromosome"/>
</dbReference>
<dbReference type="Pfam" id="PF01968">
    <property type="entry name" value="Hydantoinase_A"/>
    <property type="match status" value="1"/>
</dbReference>
<dbReference type="Gene3D" id="3.30.420.190">
    <property type="entry name" value="conserved archaeal protein q6m145"/>
    <property type="match status" value="1"/>
</dbReference>
<evidence type="ECO:0000259" key="1">
    <source>
        <dbReference type="Pfam" id="PF01968"/>
    </source>
</evidence>
<dbReference type="NCBIfam" id="TIGR03123">
    <property type="entry name" value="one_C_unchar_1"/>
    <property type="match status" value="1"/>
</dbReference>
<dbReference type="KEGG" id="ddz:DSYM_25750"/>
<dbReference type="AlphaFoldDB" id="A0A809S0C2"/>
<sequence length="352" mass="37217">MPDAVGWDIGGAHLKAARCAGGRLESVRQLPTPLWLGLQHLDEAAAAVLDTLPAAPVLHAVTMTGELADLFPDRHRGVCGIADAFAAQLARRRPRDGLRFFAGDAGLLPHAEVAAASRAIASANWLASAAWCAAALGDGVLVDLGSTTTDIVPFAGGRICAIGASDAERLESGELVYLGVLRTPLMALAQRVPFGGLLRRPMNEYFATTADVMRLCGEIDEATDMLPAADQGEKSLEASARRLLRMVAEDLPEAGLDRARELARWYRARLVDELHGSLDEVLQRGAVPPRAPLVAAGIGAPLVEELAARARRPLLRWEDLPGMEAATAEARAWSARCAPAVAVARLAAECDA</sequence>
<feature type="domain" description="Hydantoinase A/oxoprolinase" evidence="1">
    <location>
        <begin position="60"/>
        <end position="308"/>
    </location>
</feature>
<gene>
    <name evidence="2" type="ORF">DSYM_25750</name>
</gene>